<dbReference type="InterPro" id="IPR036028">
    <property type="entry name" value="SH3-like_dom_sf"/>
</dbReference>
<name>A0A8X6QCW2_NEPPI</name>
<feature type="region of interest" description="Disordered" evidence="3">
    <location>
        <begin position="241"/>
        <end position="335"/>
    </location>
</feature>
<feature type="region of interest" description="Disordered" evidence="3">
    <location>
        <begin position="562"/>
        <end position="593"/>
    </location>
</feature>
<dbReference type="PANTHER" id="PTHR12301:SF10">
    <property type="match status" value="1"/>
</dbReference>
<feature type="compositionally biased region" description="Low complexity" evidence="3">
    <location>
        <begin position="184"/>
        <end position="212"/>
    </location>
</feature>
<feature type="compositionally biased region" description="Low complexity" evidence="3">
    <location>
        <begin position="312"/>
        <end position="331"/>
    </location>
</feature>
<dbReference type="EMBL" id="BMAW01029396">
    <property type="protein sequence ID" value="GFU11778.1"/>
    <property type="molecule type" value="Genomic_DNA"/>
</dbReference>
<feature type="compositionally biased region" description="Low complexity" evidence="3">
    <location>
        <begin position="287"/>
        <end position="302"/>
    </location>
</feature>
<feature type="region of interest" description="Disordered" evidence="3">
    <location>
        <begin position="31"/>
        <end position="97"/>
    </location>
</feature>
<dbReference type="SUPFAM" id="SSF50044">
    <property type="entry name" value="SH3-domain"/>
    <property type="match status" value="1"/>
</dbReference>
<sequence length="1021" mass="113390">MGGLAPSTIPPWFSNVGSPFGWFRSSSSTCIDRDSREKYHPESQGKKKAGIGKFFRHLGSAKTSPRHGPKPGLPKSNSQAERTEIDDAPILGNEPEEEEQMKIVKMVQESYISTRPQPSQSVIAELGRAMSWSAQGTKKKDKNYMSLFFSENSTKTSKSFDPAKESKSWSEQTITANQCPAVPTSSSPELTSHSTSTSTTTTTTTTTTDSASAAPAVCGGDCGNIMCSLSPACIEEIFDDPKKPDKSSCTSPIEPPSDEASDDGSLRRRTKSEGCYSTTYRCKSGKKSSPSLDSSRELLSPPAQDDSDEVDTVTSSEANRVSHSSSSSTWSGRVRDLKREVKHRICRLRSPKSSNPTQIPDSNAAILEAPDSTENISKDCDTLSNHQSVLSNSNQGFSSTGEEESFAESGRVLGRARALVDCTPSPYDKDGLAFKKGDVIDILAKSSSGYWVGRLRNQIGHFKFINVEEIQNGDRKTSKRRLSSFEQKSNLAKTLEDLLEHLGLEVYMNVLVLNGYHNLDSLKGVEEQDLISLGIVNSDHRIKLLNAIDYFEDLSLGTAVSSGSVEGTQSPLHQQKSNHVPFSSKLFSSPRRRSESCSSNVAESYIPQLSYSPKVSNSDSYPDPAYTCNEINNLDYGMPSVTRNNGTEQIDDDRHRDILNIPLNRPPDKLYFYSDLHSNQKIHYSYGRGISAYSEQLYFSRAGLVIDSPNKGHLLSQMNYLEKLSDFSVGGSTFNHLNGSIYPNSGAYITKEEKYLMESSRRKLKDQMRSFGMPQDTNHVEQRRNESDFNGYLDETSFQNLESGQNNSKSLTLPRQMKGCPPSDLLILQAGDVGVYKSDRKGKKSRRRKESPQPILQCSTQPFTLDDFVAKKLQDEQIDLCAEPYTDKTGFCGIPPALVQRYADELQQDIFDVAEALDRERIRSLQMRGRPAVPNDFLADSCCEPVVEANYSNLSDWLISLGLPIYEKLFHRNGCTELYHIAGLKDKDLIRYGIENAKHIRLLTTAIEALHIHIEHCQYIA</sequence>
<feature type="domain" description="SH3" evidence="4">
    <location>
        <begin position="411"/>
        <end position="472"/>
    </location>
</feature>
<evidence type="ECO:0000259" key="5">
    <source>
        <dbReference type="PROSITE" id="PS50105"/>
    </source>
</evidence>
<dbReference type="InterPro" id="IPR001660">
    <property type="entry name" value="SAM"/>
</dbReference>
<dbReference type="InterPro" id="IPR013761">
    <property type="entry name" value="SAM/pointed_sf"/>
</dbReference>
<feature type="domain" description="SAM" evidence="5">
    <location>
        <begin position="949"/>
        <end position="1013"/>
    </location>
</feature>
<dbReference type="Gene3D" id="1.10.150.50">
    <property type="entry name" value="Transcription Factor, Ets-1"/>
    <property type="match status" value="2"/>
</dbReference>
<dbReference type="PROSITE" id="PS50105">
    <property type="entry name" value="SAM_DOMAIN"/>
    <property type="match status" value="2"/>
</dbReference>
<dbReference type="PANTHER" id="PTHR12301">
    <property type="entry name" value="SAM-DOMAIN, SH3 AND NUCLEAR LOCALIZATION SIGNALS PROTEIN RELATED"/>
    <property type="match status" value="1"/>
</dbReference>
<protein>
    <submittedName>
        <fullName evidence="6">SAM and SH3 domain-containing protein 1</fullName>
    </submittedName>
</protein>
<keyword evidence="7" id="KW-1185">Reference proteome</keyword>
<dbReference type="SUPFAM" id="SSF47769">
    <property type="entry name" value="SAM/Pointed domain"/>
    <property type="match status" value="2"/>
</dbReference>
<dbReference type="InterPro" id="IPR001452">
    <property type="entry name" value="SH3_domain"/>
</dbReference>
<evidence type="ECO:0000259" key="4">
    <source>
        <dbReference type="PROSITE" id="PS50002"/>
    </source>
</evidence>
<dbReference type="InterPro" id="IPR051725">
    <property type="entry name" value="SAM-SH3_domain_protein"/>
</dbReference>
<feature type="region of interest" description="Disordered" evidence="3">
    <location>
        <begin position="1"/>
        <end position="20"/>
    </location>
</feature>
<dbReference type="Proteomes" id="UP000887013">
    <property type="component" value="Unassembled WGS sequence"/>
</dbReference>
<dbReference type="InterPro" id="IPR058666">
    <property type="entry name" value="SASH1/NUB1_homeodomain"/>
</dbReference>
<dbReference type="OrthoDB" id="10047268at2759"/>
<accession>A0A8X6QCW2</accession>
<evidence type="ECO:0000256" key="1">
    <source>
        <dbReference type="ARBA" id="ARBA00022443"/>
    </source>
</evidence>
<feature type="domain" description="SAM" evidence="5">
    <location>
        <begin position="493"/>
        <end position="554"/>
    </location>
</feature>
<feature type="region of interest" description="Disordered" evidence="3">
    <location>
        <begin position="153"/>
        <end position="213"/>
    </location>
</feature>
<evidence type="ECO:0000256" key="3">
    <source>
        <dbReference type="SAM" id="MobiDB-lite"/>
    </source>
</evidence>
<dbReference type="Pfam" id="PF26285">
    <property type="entry name" value="SASH1_Homeodomain"/>
    <property type="match status" value="1"/>
</dbReference>
<organism evidence="6 7">
    <name type="scientific">Nephila pilipes</name>
    <name type="common">Giant wood spider</name>
    <name type="synonym">Nephila maculata</name>
    <dbReference type="NCBI Taxonomy" id="299642"/>
    <lineage>
        <taxon>Eukaryota</taxon>
        <taxon>Metazoa</taxon>
        <taxon>Ecdysozoa</taxon>
        <taxon>Arthropoda</taxon>
        <taxon>Chelicerata</taxon>
        <taxon>Arachnida</taxon>
        <taxon>Araneae</taxon>
        <taxon>Araneomorphae</taxon>
        <taxon>Entelegynae</taxon>
        <taxon>Araneoidea</taxon>
        <taxon>Nephilidae</taxon>
        <taxon>Nephila</taxon>
    </lineage>
</organism>
<evidence type="ECO:0000256" key="2">
    <source>
        <dbReference type="PROSITE-ProRule" id="PRU00192"/>
    </source>
</evidence>
<dbReference type="Pfam" id="PF07653">
    <property type="entry name" value="SH3_2"/>
    <property type="match status" value="1"/>
</dbReference>
<dbReference type="Pfam" id="PF07647">
    <property type="entry name" value="SAM_2"/>
    <property type="match status" value="2"/>
</dbReference>
<proteinExistence type="predicted"/>
<feature type="compositionally biased region" description="Basic and acidic residues" evidence="3">
    <location>
        <begin position="31"/>
        <end position="45"/>
    </location>
</feature>
<dbReference type="AlphaFoldDB" id="A0A8X6QCW2"/>
<dbReference type="SMART" id="SM00326">
    <property type="entry name" value="SH3"/>
    <property type="match status" value="1"/>
</dbReference>
<comment type="caution">
    <text evidence="6">The sequence shown here is derived from an EMBL/GenBank/DDBJ whole genome shotgun (WGS) entry which is preliminary data.</text>
</comment>
<reference evidence="6" key="1">
    <citation type="submission" date="2020-08" db="EMBL/GenBank/DDBJ databases">
        <title>Multicomponent nature underlies the extraordinary mechanical properties of spider dragline silk.</title>
        <authorList>
            <person name="Kono N."/>
            <person name="Nakamura H."/>
            <person name="Mori M."/>
            <person name="Yoshida Y."/>
            <person name="Ohtoshi R."/>
            <person name="Malay A.D."/>
            <person name="Moran D.A.P."/>
            <person name="Tomita M."/>
            <person name="Numata K."/>
            <person name="Arakawa K."/>
        </authorList>
    </citation>
    <scope>NUCLEOTIDE SEQUENCE</scope>
</reference>
<evidence type="ECO:0000313" key="6">
    <source>
        <dbReference type="EMBL" id="GFU11778.1"/>
    </source>
</evidence>
<evidence type="ECO:0000313" key="7">
    <source>
        <dbReference type="Proteomes" id="UP000887013"/>
    </source>
</evidence>
<feature type="compositionally biased region" description="Polar residues" evidence="3">
    <location>
        <begin position="169"/>
        <end position="178"/>
    </location>
</feature>
<dbReference type="PROSITE" id="PS50002">
    <property type="entry name" value="SH3"/>
    <property type="match status" value="1"/>
</dbReference>
<feature type="compositionally biased region" description="Basic residues" evidence="3">
    <location>
        <begin position="46"/>
        <end position="56"/>
    </location>
</feature>
<gene>
    <name evidence="6" type="primary">Sash1</name>
    <name evidence="6" type="ORF">NPIL_20631</name>
</gene>
<dbReference type="Gene3D" id="2.30.30.40">
    <property type="entry name" value="SH3 Domains"/>
    <property type="match status" value="1"/>
</dbReference>
<feature type="compositionally biased region" description="Polar residues" evidence="3">
    <location>
        <begin position="562"/>
        <end position="587"/>
    </location>
</feature>
<dbReference type="SMART" id="SM00454">
    <property type="entry name" value="SAM"/>
    <property type="match status" value="2"/>
</dbReference>
<keyword evidence="1 2" id="KW-0728">SH3 domain</keyword>